<dbReference type="Proteomes" id="UP000836788">
    <property type="component" value="Chromosome 5"/>
</dbReference>
<dbReference type="InterPro" id="IPR004843">
    <property type="entry name" value="Calcineurin-like_PHP"/>
</dbReference>
<protein>
    <recommendedName>
        <fullName evidence="7">Calcineurin-like phosphoesterase domain-containing protein</fullName>
    </recommendedName>
</protein>
<organism evidence="6">
    <name type="scientific">Phaeodactylum tricornutum</name>
    <name type="common">Diatom</name>
    <dbReference type="NCBI Taxonomy" id="2850"/>
    <lineage>
        <taxon>Eukaryota</taxon>
        <taxon>Sar</taxon>
        <taxon>Stramenopiles</taxon>
        <taxon>Ochrophyta</taxon>
        <taxon>Bacillariophyta</taxon>
        <taxon>Bacillariophyceae</taxon>
        <taxon>Bacillariophycidae</taxon>
        <taxon>Naviculales</taxon>
        <taxon>Phaeodactylaceae</taxon>
        <taxon>Phaeodactylum</taxon>
    </lineage>
</organism>
<dbReference type="SUPFAM" id="SSF56300">
    <property type="entry name" value="Metallo-dependent phosphatases"/>
    <property type="match status" value="1"/>
</dbReference>
<dbReference type="Pfam" id="PF21953">
    <property type="entry name" value="NadN_nucleosid_C"/>
    <property type="match status" value="1"/>
</dbReference>
<dbReference type="PANTHER" id="PTHR11575:SF22">
    <property type="entry name" value="ADL392WP"/>
    <property type="match status" value="1"/>
</dbReference>
<feature type="region of interest" description="Disordered" evidence="1">
    <location>
        <begin position="523"/>
        <end position="555"/>
    </location>
</feature>
<keyword evidence="2" id="KW-1133">Transmembrane helix</keyword>
<evidence type="ECO:0000259" key="4">
    <source>
        <dbReference type="Pfam" id="PF00149"/>
    </source>
</evidence>
<dbReference type="PANTHER" id="PTHR11575">
    <property type="entry name" value="5'-NUCLEOTIDASE-RELATED"/>
    <property type="match status" value="1"/>
</dbReference>
<feature type="chain" id="PRO_5035478991" description="Calcineurin-like phosphoesterase domain-containing protein" evidence="3">
    <location>
        <begin position="23"/>
        <end position="615"/>
    </location>
</feature>
<dbReference type="AlphaFoldDB" id="A0A8J9TW69"/>
<evidence type="ECO:0000259" key="5">
    <source>
        <dbReference type="Pfam" id="PF21953"/>
    </source>
</evidence>
<dbReference type="EMBL" id="OU594946">
    <property type="protein sequence ID" value="CAG9290324.1"/>
    <property type="molecule type" value="Genomic_DNA"/>
</dbReference>
<dbReference type="Pfam" id="PF00149">
    <property type="entry name" value="Metallophos"/>
    <property type="match status" value="1"/>
</dbReference>
<feature type="transmembrane region" description="Helical" evidence="2">
    <location>
        <begin position="564"/>
        <end position="582"/>
    </location>
</feature>
<gene>
    <name evidence="6" type="ORF">PTTT1_LOCUS44444</name>
</gene>
<dbReference type="InterPro" id="IPR006179">
    <property type="entry name" value="5_nucleotidase/apyrase"/>
</dbReference>
<accession>A0A8J9TW69</accession>
<dbReference type="Gene3D" id="3.60.21.10">
    <property type="match status" value="1"/>
</dbReference>
<feature type="domain" description="Putative 5'-nucleotidase C-terminal" evidence="5">
    <location>
        <begin position="365"/>
        <end position="463"/>
    </location>
</feature>
<keyword evidence="2" id="KW-0812">Transmembrane</keyword>
<evidence type="ECO:0008006" key="7">
    <source>
        <dbReference type="Google" id="ProtNLM"/>
    </source>
</evidence>
<evidence type="ECO:0000256" key="1">
    <source>
        <dbReference type="SAM" id="MobiDB-lite"/>
    </source>
</evidence>
<dbReference type="InterPro" id="IPR036907">
    <property type="entry name" value="5'-Nucleotdase_C_sf"/>
</dbReference>
<feature type="compositionally biased region" description="Basic and acidic residues" evidence="1">
    <location>
        <begin position="546"/>
        <end position="555"/>
    </location>
</feature>
<keyword evidence="2" id="KW-0472">Membrane</keyword>
<name>A0A8J9TW69_PHATR</name>
<feature type="signal peptide" evidence="3">
    <location>
        <begin position="1"/>
        <end position="22"/>
    </location>
</feature>
<keyword evidence="3" id="KW-0732">Signal</keyword>
<dbReference type="GO" id="GO:0009166">
    <property type="term" value="P:nucleotide catabolic process"/>
    <property type="evidence" value="ECO:0007669"/>
    <property type="project" value="InterPro"/>
</dbReference>
<dbReference type="InterPro" id="IPR053828">
    <property type="entry name" value="Nucleosidase_C"/>
</dbReference>
<feature type="domain" description="Calcineurin-like phosphoesterase" evidence="4">
    <location>
        <begin position="41"/>
        <end position="261"/>
    </location>
</feature>
<sequence length="615" mass="68709">MRRLSVSTLLGWFLPSPITVLGASAESAVLLAPNLPMGDINVVVLTDVHSWVGGHDAKEPNLDADYGDVLSYYERLKAYCDLNKKDLFFVVNGDWIDGTGIATNGDPSFLIPLLEKMPWDAVNIGNHELYKREVIEYMTQPGGFVEWWGDRYLSSNIDLTSSMRPIGSQYHILQGHNSSVLTFGFLFNMKDNDAMVTVHEVATVVQQDWFRNTLLEEVYDAILVLAHMDVKDDLVQVIKDAIRLQVGANVPIQFVTGHTHHRSNYRPDSSSHSVEAGRYLDTVGFVSFPKASTLLSELANGNGNASDLFQHVFLDANVETLMKTLAVTLLQTANGHALSKFIARTRSELGLNNVIGCAAQSYFIDRSLDDENSLWRLFRDKLVPKGYSGDEVFLLGKGGWRYDVLQGNVTVDNVLAISPFNESLLVWKGVPSATIAKLVDTLNAFPDQAFLHDLPNYILAPARNFSAVNETYDLITDQFEVSLMQQQMGIIDQSTADITPVPMQPATTTTSVWIKFFQSENECHSNSHGAGNERPMEMPPSTGADAKSKQNDDETDHQFDNVRLVFVSVAVAAVFLFSIINVRQRDRRWRMVTEAKRQLTLQALRDYEDEEGQFV</sequence>
<proteinExistence type="predicted"/>
<evidence type="ECO:0000313" key="6">
    <source>
        <dbReference type="EMBL" id="CAG9290324.1"/>
    </source>
</evidence>
<dbReference type="CDD" id="cd07407">
    <property type="entry name" value="MPP_YHR202W_N"/>
    <property type="match status" value="1"/>
</dbReference>
<dbReference type="InterPro" id="IPR029052">
    <property type="entry name" value="Metallo-depent_PP-like"/>
</dbReference>
<evidence type="ECO:0000256" key="2">
    <source>
        <dbReference type="SAM" id="Phobius"/>
    </source>
</evidence>
<dbReference type="Gene3D" id="3.90.780.10">
    <property type="entry name" value="5'-Nucleotidase, C-terminal domain"/>
    <property type="match status" value="1"/>
</dbReference>
<dbReference type="SUPFAM" id="SSF55816">
    <property type="entry name" value="5'-nucleotidase (syn. UDP-sugar hydrolase), C-terminal domain"/>
    <property type="match status" value="1"/>
</dbReference>
<dbReference type="GO" id="GO:0016787">
    <property type="term" value="F:hydrolase activity"/>
    <property type="evidence" value="ECO:0007669"/>
    <property type="project" value="InterPro"/>
</dbReference>
<reference evidence="6" key="1">
    <citation type="submission" date="2022-02" db="EMBL/GenBank/DDBJ databases">
        <authorList>
            <person name="Giguere J D."/>
        </authorList>
    </citation>
    <scope>NUCLEOTIDE SEQUENCE</scope>
    <source>
        <strain evidence="6">CCAP 1055/1</strain>
    </source>
</reference>
<evidence type="ECO:0000256" key="3">
    <source>
        <dbReference type="SAM" id="SignalP"/>
    </source>
</evidence>
<dbReference type="GO" id="GO:0005829">
    <property type="term" value="C:cytosol"/>
    <property type="evidence" value="ECO:0007669"/>
    <property type="project" value="TreeGrafter"/>
</dbReference>
<dbReference type="InterPro" id="IPR041823">
    <property type="entry name" value="YHR202W_N"/>
</dbReference>